<reference evidence="1" key="1">
    <citation type="submission" date="2020-12" db="EMBL/GenBank/DDBJ databases">
        <title>Sedimentitalea sp. nov., isolated from sand in Incheon.</title>
        <authorList>
            <person name="Kim W."/>
        </authorList>
    </citation>
    <scope>NUCLEOTIDE SEQUENCE</scope>
    <source>
        <strain evidence="1">CAU 1593</strain>
    </source>
</reference>
<accession>A0A8J7IH23</accession>
<dbReference type="AlphaFoldDB" id="A0A8J7IH23"/>
<sequence length="579" mass="60389">MTFVNRPYDQIVVDVLTTLTAGVAEESHRVSYDPNASPPQPVTVTLKKRPVSRVSMVRGFLPNPDPTGEPLPHVFRLDEYELVGGPEDPDDSSVLRFVRPDRRPAPDTDLSINYYPATSEPTPITDVNVGSVARTLVEAVSTEMAKLYAQLNLAYDSAFLETAQGAALDRVVALLAQKRARAGAAVGSVRFSRRAGAQGTITIPVGTPVTDIADTARYETVEPRQMLAGESVTEVRVRGTHAAVPAVEANVLTVTQRTIAGIDAVTNPRPTTRATTDESDDDLRRRVAGALLAANKGTVTALKNGLMALPDIRSVAVHEEPNGLPGEIEIALDIDGQSPGDPLPPVVANTIEDLRPAGIRVVTASAARAEVALRLTLLLAGAPQTEAVVAGILSDVTDVLETKVNATGLATRIRNGPLVAAVLADGRIADVKIALSLKGETGSQGADLTIEPQASVIVARSDIVFDPVAFEDAPADATGTQGTASLSLRAIPDAGATLQQAESAIRTAFEALVAALRPGDTLAHSAVLTALSGDFTLDPDSVIVTVQAGDLFAEVVSTGPPFTLPDGLALATGTVEVMA</sequence>
<proteinExistence type="predicted"/>
<protein>
    <submittedName>
        <fullName evidence="1">Baseplate J/gp47 family protein</fullName>
    </submittedName>
</protein>
<keyword evidence="2" id="KW-1185">Reference proteome</keyword>
<dbReference type="PANTHER" id="PTHR37829:SF3">
    <property type="entry name" value="PROTEIN JAYE-RELATED"/>
    <property type="match status" value="1"/>
</dbReference>
<dbReference type="RefSeq" id="WP_199022702.1">
    <property type="nucleotide sequence ID" value="NZ_JAELVR010000001.1"/>
</dbReference>
<evidence type="ECO:0000313" key="2">
    <source>
        <dbReference type="Proteomes" id="UP000619079"/>
    </source>
</evidence>
<dbReference type="Proteomes" id="UP000619079">
    <property type="component" value="Unassembled WGS sequence"/>
</dbReference>
<dbReference type="PANTHER" id="PTHR37829">
    <property type="entry name" value="PHAGE-LIKE ELEMENT PBSX PROTEIN XKDT"/>
    <property type="match status" value="1"/>
</dbReference>
<dbReference type="EMBL" id="JAELVR010000001">
    <property type="protein sequence ID" value="MBJ6369932.1"/>
    <property type="molecule type" value="Genomic_DNA"/>
</dbReference>
<dbReference type="InterPro" id="IPR052399">
    <property type="entry name" value="Phage_Baseplate_Assmbl_Protein"/>
</dbReference>
<organism evidence="1 2">
    <name type="scientific">Sedimentitalea arenosa</name>
    <dbReference type="NCBI Taxonomy" id="2798803"/>
    <lineage>
        <taxon>Bacteria</taxon>
        <taxon>Pseudomonadati</taxon>
        <taxon>Pseudomonadota</taxon>
        <taxon>Alphaproteobacteria</taxon>
        <taxon>Rhodobacterales</taxon>
        <taxon>Paracoccaceae</taxon>
        <taxon>Sedimentitalea</taxon>
    </lineage>
</organism>
<comment type="caution">
    <text evidence="1">The sequence shown here is derived from an EMBL/GenBank/DDBJ whole genome shotgun (WGS) entry which is preliminary data.</text>
</comment>
<name>A0A8J7IH23_9RHOB</name>
<evidence type="ECO:0000313" key="1">
    <source>
        <dbReference type="EMBL" id="MBJ6369932.1"/>
    </source>
</evidence>
<gene>
    <name evidence="1" type="ORF">JF290_00205</name>
</gene>